<accession>A0ABR4A9V2</accession>
<keyword evidence="3" id="KW-1185">Reference proteome</keyword>
<evidence type="ECO:0008006" key="4">
    <source>
        <dbReference type="Google" id="ProtNLM"/>
    </source>
</evidence>
<evidence type="ECO:0000256" key="1">
    <source>
        <dbReference type="SAM" id="SignalP"/>
    </source>
</evidence>
<keyword evidence="1" id="KW-0732">Signal</keyword>
<feature type="chain" id="PRO_5045483607" description="Secreted protein" evidence="1">
    <location>
        <begin position="21"/>
        <end position="297"/>
    </location>
</feature>
<protein>
    <recommendedName>
        <fullName evidence="4">Secreted protein</fullName>
    </recommendedName>
</protein>
<gene>
    <name evidence="2" type="ORF">N7G274_004986</name>
</gene>
<feature type="signal peptide" evidence="1">
    <location>
        <begin position="1"/>
        <end position="20"/>
    </location>
</feature>
<sequence length="297" mass="31133">MAKTITVSAFLTTILPLVYSSGIPIVVSPGLNFSIDPNITPNLTPCTTITSTNAPTIPCFTKLQVASYLENFNSTLAEVCSPTQLFSQCLLATVTAVPGLNCTSKINTTTMNGITSASNSTTCVPFDCATLNSRACPAPTASTNMTIPQAQGYYAVYSLYSVNQFLSGWATALNRASSEPAILSVLNNTTTPTPTGVLVSLITRYGLNPNADAKLVQLAQVQSVKPDPQIQPQPGKDNAALSLWRGVLVDKLQKMSFSAAGNFTSFVGLVGDGDFSVKGLAGANQLIASLSRSHRGP</sequence>
<proteinExistence type="predicted"/>
<dbReference type="EMBL" id="JBEFKJ010000014">
    <property type="protein sequence ID" value="KAL2042493.1"/>
    <property type="molecule type" value="Genomic_DNA"/>
</dbReference>
<reference evidence="2 3" key="1">
    <citation type="submission" date="2024-09" db="EMBL/GenBank/DDBJ databases">
        <title>Rethinking Asexuality: The Enigmatic Case of Functional Sexual Genes in Lepraria (Stereocaulaceae).</title>
        <authorList>
            <person name="Doellman M."/>
            <person name="Sun Y."/>
            <person name="Barcenas-Pena A."/>
            <person name="Lumbsch H.T."/>
            <person name="Grewe F."/>
        </authorList>
    </citation>
    <scope>NUCLEOTIDE SEQUENCE [LARGE SCALE GENOMIC DNA]</scope>
    <source>
        <strain evidence="2 3">Mercado 3170</strain>
    </source>
</reference>
<evidence type="ECO:0000313" key="2">
    <source>
        <dbReference type="EMBL" id="KAL2042493.1"/>
    </source>
</evidence>
<dbReference type="Proteomes" id="UP001590950">
    <property type="component" value="Unassembled WGS sequence"/>
</dbReference>
<organism evidence="2 3">
    <name type="scientific">Stereocaulon virgatum</name>
    <dbReference type="NCBI Taxonomy" id="373712"/>
    <lineage>
        <taxon>Eukaryota</taxon>
        <taxon>Fungi</taxon>
        <taxon>Dikarya</taxon>
        <taxon>Ascomycota</taxon>
        <taxon>Pezizomycotina</taxon>
        <taxon>Lecanoromycetes</taxon>
        <taxon>OSLEUM clade</taxon>
        <taxon>Lecanoromycetidae</taxon>
        <taxon>Lecanorales</taxon>
        <taxon>Lecanorineae</taxon>
        <taxon>Stereocaulaceae</taxon>
        <taxon>Stereocaulon</taxon>
    </lineage>
</organism>
<comment type="caution">
    <text evidence="2">The sequence shown here is derived from an EMBL/GenBank/DDBJ whole genome shotgun (WGS) entry which is preliminary data.</text>
</comment>
<name>A0ABR4A9V2_9LECA</name>
<evidence type="ECO:0000313" key="3">
    <source>
        <dbReference type="Proteomes" id="UP001590950"/>
    </source>
</evidence>